<dbReference type="PIRSF" id="PIRSF005956">
    <property type="entry name" value="BtpA"/>
    <property type="match status" value="1"/>
</dbReference>
<dbReference type="InterPro" id="IPR011060">
    <property type="entry name" value="RibuloseP-bd_barrel"/>
</dbReference>
<dbReference type="OrthoDB" id="38543at2157"/>
<evidence type="ECO:0000256" key="1">
    <source>
        <dbReference type="ARBA" id="ARBA00006007"/>
    </source>
</evidence>
<keyword evidence="3" id="KW-1185">Reference proteome</keyword>
<dbReference type="CDD" id="cd04722">
    <property type="entry name" value="TIM_phosphate_binding"/>
    <property type="match status" value="1"/>
</dbReference>
<dbReference type="Proteomes" id="UP000053352">
    <property type="component" value="Unassembled WGS sequence"/>
</dbReference>
<dbReference type="NCBIfam" id="TIGR00259">
    <property type="entry name" value="thylakoid_BtpA"/>
    <property type="match status" value="1"/>
</dbReference>
<evidence type="ECO:0000313" key="2">
    <source>
        <dbReference type="EMBL" id="KSW12218.1"/>
    </source>
</evidence>
<dbReference type="PANTHER" id="PTHR21381:SF3">
    <property type="entry name" value="SGC REGION PROTEIN SGCQ-RELATED"/>
    <property type="match status" value="1"/>
</dbReference>
<dbReference type="STRING" id="2309.CF15_05535"/>
<dbReference type="EMBL" id="LNTB01000001">
    <property type="protein sequence ID" value="KSW12218.1"/>
    <property type="molecule type" value="Genomic_DNA"/>
</dbReference>
<protein>
    <recommendedName>
        <fullName evidence="4">Photosystem I assembly BtpA</fullName>
    </recommendedName>
</protein>
<accession>A0A0V8RW80</accession>
<organism evidence="2 3">
    <name type="scientific">Pyrodictium occultum</name>
    <dbReference type="NCBI Taxonomy" id="2309"/>
    <lineage>
        <taxon>Archaea</taxon>
        <taxon>Thermoproteota</taxon>
        <taxon>Thermoprotei</taxon>
        <taxon>Desulfurococcales</taxon>
        <taxon>Pyrodictiaceae</taxon>
        <taxon>Pyrodictium</taxon>
    </lineage>
</organism>
<evidence type="ECO:0000313" key="3">
    <source>
        <dbReference type="Proteomes" id="UP000053352"/>
    </source>
</evidence>
<reference evidence="2 3" key="1">
    <citation type="submission" date="2015-11" db="EMBL/GenBank/DDBJ databases">
        <title>Genome sequence of Pyrodictium occultum PL-19, a marine hyperthermophilic archaeon isolated from Volcano, Italy.</title>
        <authorList>
            <person name="Utturkar S."/>
            <person name="Huber H."/>
            <person name="Leptihn S."/>
            <person name="Brown S."/>
            <person name="Stetter K.O."/>
            <person name="Podar M."/>
        </authorList>
    </citation>
    <scope>NUCLEOTIDE SEQUENCE [LARGE SCALE GENOMIC DNA]</scope>
    <source>
        <strain evidence="2 3">PL-19</strain>
    </source>
</reference>
<comment type="caution">
    <text evidence="2">The sequence shown here is derived from an EMBL/GenBank/DDBJ whole genome shotgun (WGS) entry which is preliminary data.</text>
</comment>
<evidence type="ECO:0008006" key="4">
    <source>
        <dbReference type="Google" id="ProtNLM"/>
    </source>
</evidence>
<sequence>MRREDGAEPLKIPVLGFKPLIGVVHLPATPSSPRGHGDVERLVEYTVNEAGKLEEAGFDAVIIENYGDKPFAVAGRDDVLTAVLSVVAREVVRSTKLPVGLSVLRNNASIALAVAYATGARFIRLNAYCDTRLSPEGLLAPAAREVEQMRKQLDRHIMVFADIDVKHSYPLGSYDLGAVLSDCVERGYMDAVIASGQATSRPPDPGYVAFIKRGSPKPVLLGSGLRQENLQLYWNIVDGFIVGSSIKYGGRTANPIDPEKAKRLAEAVRELRDRARLA</sequence>
<dbReference type="AlphaFoldDB" id="A0A0V8RW80"/>
<dbReference type="SUPFAM" id="SSF51366">
    <property type="entry name" value="Ribulose-phoshate binding barrel"/>
    <property type="match status" value="1"/>
</dbReference>
<comment type="similarity">
    <text evidence="1">Belongs to the BtpA family.</text>
</comment>
<gene>
    <name evidence="2" type="ORF">CF15_05535</name>
</gene>
<dbReference type="PANTHER" id="PTHR21381">
    <property type="entry name" value="ZGC:162297"/>
    <property type="match status" value="1"/>
</dbReference>
<proteinExistence type="inferred from homology"/>
<dbReference type="InterPro" id="IPR005137">
    <property type="entry name" value="BtpA"/>
</dbReference>
<name>A0A0V8RW80_PYROC</name>
<dbReference type="Pfam" id="PF03437">
    <property type="entry name" value="BtpA"/>
    <property type="match status" value="1"/>
</dbReference>
<dbReference type="RefSeq" id="WP_058370898.1">
    <property type="nucleotide sequence ID" value="NZ_LNTB01000001.1"/>
</dbReference>